<reference evidence="3 4" key="1">
    <citation type="submission" date="2019-09" db="EMBL/GenBank/DDBJ databases">
        <title>Bacillus ochoae sp. nov., Paenibacillus whitsoniae sp. nov., Paenibacillus spiritus sp. nov. Isolated from the Mars Exploration Rover during spacecraft assembly.</title>
        <authorList>
            <person name="Seuylemezian A."/>
            <person name="Vaishampayan P."/>
        </authorList>
    </citation>
    <scope>NUCLEOTIDE SEQUENCE [LARGE SCALE GENOMIC DNA]</scope>
    <source>
        <strain evidence="3 4">MER_111</strain>
    </source>
</reference>
<comment type="caution">
    <text evidence="3">The sequence shown here is derived from an EMBL/GenBank/DDBJ whole genome shotgun (WGS) entry which is preliminary data.</text>
</comment>
<evidence type="ECO:0000313" key="3">
    <source>
        <dbReference type="EMBL" id="KAA9005822.1"/>
    </source>
</evidence>
<dbReference type="AlphaFoldDB" id="A0A5J5GDG4"/>
<dbReference type="Proteomes" id="UP000367750">
    <property type="component" value="Unassembled WGS sequence"/>
</dbReference>
<dbReference type="CDD" id="cd07814">
    <property type="entry name" value="SRPBCC_CalC_Aha1-like"/>
    <property type="match status" value="1"/>
</dbReference>
<organism evidence="3 4">
    <name type="scientific">Paenibacillus spiritus</name>
    <dbReference type="NCBI Taxonomy" id="2496557"/>
    <lineage>
        <taxon>Bacteria</taxon>
        <taxon>Bacillati</taxon>
        <taxon>Bacillota</taxon>
        <taxon>Bacilli</taxon>
        <taxon>Bacillales</taxon>
        <taxon>Paenibacillaceae</taxon>
        <taxon>Paenibacillus</taxon>
    </lineage>
</organism>
<accession>A0A5J5GDG4</accession>
<dbReference type="EMBL" id="VYKK01000007">
    <property type="protein sequence ID" value="KAA9005822.1"/>
    <property type="molecule type" value="Genomic_DNA"/>
</dbReference>
<gene>
    <name evidence="3" type="ORF">F4V43_07020</name>
</gene>
<evidence type="ECO:0000256" key="1">
    <source>
        <dbReference type="ARBA" id="ARBA00006817"/>
    </source>
</evidence>
<name>A0A5J5GDG4_9BACL</name>
<dbReference type="OrthoDB" id="2355173at2"/>
<comment type="similarity">
    <text evidence="1">Belongs to the AHA1 family.</text>
</comment>
<evidence type="ECO:0000259" key="2">
    <source>
        <dbReference type="Pfam" id="PF08327"/>
    </source>
</evidence>
<protein>
    <submittedName>
        <fullName evidence="3">SRPBCC domain-containing protein</fullName>
    </submittedName>
</protein>
<dbReference type="Gene3D" id="3.30.530.20">
    <property type="match status" value="1"/>
</dbReference>
<sequence length="145" mass="16314">MDQTERNKLEDVKQTVVVEAPIEKVWAKVATAEGIAEWFMPNDFVPEEGHEFHLRSPFGPSPCKVLAVEPPTRLKFSWDTDGWIITFELSDLGEGRTEFTLTHGGWGYPDDVLPKANEQASVVRERMGQGWVAIVGERFKKAAEA</sequence>
<feature type="domain" description="Activator of Hsp90 ATPase homologue 1/2-like C-terminal" evidence="2">
    <location>
        <begin position="20"/>
        <end position="143"/>
    </location>
</feature>
<dbReference type="InterPro" id="IPR013538">
    <property type="entry name" value="ASHA1/2-like_C"/>
</dbReference>
<evidence type="ECO:0000313" key="4">
    <source>
        <dbReference type="Proteomes" id="UP000367750"/>
    </source>
</evidence>
<keyword evidence="4" id="KW-1185">Reference proteome</keyword>
<dbReference type="RefSeq" id="WP_150457523.1">
    <property type="nucleotide sequence ID" value="NZ_VYKK01000007.1"/>
</dbReference>
<dbReference type="SUPFAM" id="SSF55961">
    <property type="entry name" value="Bet v1-like"/>
    <property type="match status" value="1"/>
</dbReference>
<dbReference type="Pfam" id="PF08327">
    <property type="entry name" value="AHSA1"/>
    <property type="match status" value="1"/>
</dbReference>
<dbReference type="InterPro" id="IPR023393">
    <property type="entry name" value="START-like_dom_sf"/>
</dbReference>
<proteinExistence type="inferred from homology"/>